<keyword evidence="1" id="KW-0812">Transmembrane</keyword>
<evidence type="ECO:0000256" key="1">
    <source>
        <dbReference type="SAM" id="Phobius"/>
    </source>
</evidence>
<dbReference type="EMBL" id="MN072638">
    <property type="protein sequence ID" value="QGI24866.1"/>
    <property type="molecule type" value="Genomic_DNA"/>
</dbReference>
<feature type="transmembrane region" description="Helical" evidence="1">
    <location>
        <begin position="107"/>
        <end position="127"/>
    </location>
</feature>
<feature type="transmembrane region" description="Helical" evidence="1">
    <location>
        <begin position="167"/>
        <end position="186"/>
    </location>
</feature>
<keyword evidence="1" id="KW-0472">Membrane</keyword>
<proteinExistence type="predicted"/>
<organism evidence="2">
    <name type="scientific">Hiatella sp. J HML-2015</name>
    <dbReference type="NCBI Taxonomy" id="1638755"/>
    <lineage>
        <taxon>Eukaryota</taxon>
        <taxon>Metazoa</taxon>
        <taxon>Spiralia</taxon>
        <taxon>Lophotrochozoa</taxon>
        <taxon>Mollusca</taxon>
        <taxon>Bivalvia</taxon>
        <taxon>Autobranchia</taxon>
        <taxon>Heteroconchia</taxon>
        <taxon>Euheterodonta</taxon>
        <taxon>Imparidentia</taxon>
        <taxon>Adapedonta</taxon>
        <taxon>Hiatelloidea</taxon>
        <taxon>Hiatellidae</taxon>
        <taxon>Hiatella</taxon>
    </lineage>
</organism>
<protein>
    <submittedName>
        <fullName evidence="2">ATP synthase F0 subunit 6</fullName>
    </submittedName>
</protein>
<name>A0A649UCJ3_9BIVA</name>
<reference evidence="2" key="1">
    <citation type="submission" date="2019-06" db="EMBL/GenBank/DDBJ databases">
        <title>The complete mitochondrial genome and phylogenetic analysis of Hiatella orientalis.</title>
        <authorList>
            <person name="Wang H."/>
            <person name="Teng M."/>
            <person name="Liu J."/>
            <person name="Pan H."/>
            <person name="Zeng Q."/>
            <person name="Wang S."/>
            <person name="Bao Z."/>
        </authorList>
    </citation>
    <scope>NUCLEOTIDE SEQUENCE</scope>
</reference>
<evidence type="ECO:0000313" key="2">
    <source>
        <dbReference type="EMBL" id="QGI24866.1"/>
    </source>
</evidence>
<keyword evidence="2" id="KW-0496">Mitochondrion</keyword>
<feature type="transmembrane region" description="Helical" evidence="1">
    <location>
        <begin position="139"/>
        <end position="161"/>
    </location>
</feature>
<feature type="transmembrane region" description="Helical" evidence="1">
    <location>
        <begin position="207"/>
        <end position="227"/>
    </location>
</feature>
<feature type="transmembrane region" description="Helical" evidence="1">
    <location>
        <begin position="16"/>
        <end position="35"/>
    </location>
</feature>
<feature type="transmembrane region" description="Helical" evidence="1">
    <location>
        <begin position="233"/>
        <end position="254"/>
    </location>
</feature>
<dbReference type="AlphaFoldDB" id="A0A649UCJ3"/>
<keyword evidence="1" id="KW-1133">Transmembrane helix</keyword>
<geneLocation type="mitochondrion" evidence="2"/>
<gene>
    <name evidence="2" type="primary">atp6</name>
</gene>
<sequence>MMSDLFSRMDHSPIDLGLLVPLYWFVVCSWLLFFLNSMDYWYTPSTFMIYCLEWIEHGQYEVAEDMEKEHRWSTVGGYASFFLSIMLLMAFVQSFSFNPFVYAPNMFPTGLLCCSSLLMAILAWLSFSRFDRPKFIGEMWFPEFGFVVGVLVFQLMFYVWMVRSLTLMARIMVNVFIGHIMVSLYCHGITFSLMKMFFVLDGGFHGSLVWCTFMKLTMIPVMLLKVLATQSMLFLELFTGCAQLWVFGVLVNMYGNEVL</sequence>
<feature type="transmembrane region" description="Helical" evidence="1">
    <location>
        <begin position="75"/>
        <end position="95"/>
    </location>
</feature>
<accession>A0A649UCJ3</accession>